<feature type="compositionally biased region" description="Polar residues" evidence="1">
    <location>
        <begin position="93"/>
        <end position="108"/>
    </location>
</feature>
<feature type="region of interest" description="Disordered" evidence="1">
    <location>
        <begin position="87"/>
        <end position="123"/>
    </location>
</feature>
<dbReference type="InterPro" id="IPR021474">
    <property type="entry name" value="DUF3127"/>
</dbReference>
<dbReference type="Pfam" id="PF11325">
    <property type="entry name" value="DUF3127"/>
    <property type="match status" value="1"/>
</dbReference>
<evidence type="ECO:0000313" key="2">
    <source>
        <dbReference type="EMBL" id="OQP54960.1"/>
    </source>
</evidence>
<dbReference type="EMBL" id="LWBO01000001">
    <property type="protein sequence ID" value="OQP54960.1"/>
    <property type="molecule type" value="Genomic_DNA"/>
</dbReference>
<name>A0ABX3P4D8_9BACT</name>
<comment type="caution">
    <text evidence="2">The sequence shown here is derived from an EMBL/GenBank/DDBJ whole genome shotgun (WGS) entry which is preliminary data.</text>
</comment>
<sequence length="123" mass="13408">MDISGKIIQFLQVQSGQGKNGTWKKQEFILETGDNYPKKVCIAVWGDKIDMGSFKTGDLVDVSFDVESREYNGRWYTDVKAWKMAPKGGGGNSSAPVPGNNSNFNTMPGTFEASSGGDDDLPF</sequence>
<keyword evidence="3" id="KW-1185">Reference proteome</keyword>
<dbReference type="Proteomes" id="UP000192277">
    <property type="component" value="Unassembled WGS sequence"/>
</dbReference>
<evidence type="ECO:0000256" key="1">
    <source>
        <dbReference type="SAM" id="MobiDB-lite"/>
    </source>
</evidence>
<accession>A0ABX3P4D8</accession>
<gene>
    <name evidence="2" type="ORF">A4D02_01155</name>
</gene>
<reference evidence="2 3" key="1">
    <citation type="submission" date="2016-04" db="EMBL/GenBank/DDBJ databases">
        <authorList>
            <person name="Chen L."/>
            <person name="Zhuang W."/>
            <person name="Wang G."/>
        </authorList>
    </citation>
    <scope>NUCLEOTIDE SEQUENCE [LARGE SCALE GENOMIC DNA]</scope>
    <source>
        <strain evidence="3">GR20</strain>
    </source>
</reference>
<evidence type="ECO:0008006" key="4">
    <source>
        <dbReference type="Google" id="ProtNLM"/>
    </source>
</evidence>
<proteinExistence type="predicted"/>
<evidence type="ECO:0000313" key="3">
    <source>
        <dbReference type="Proteomes" id="UP000192277"/>
    </source>
</evidence>
<protein>
    <recommendedName>
        <fullName evidence="4">DUF3127 domain-containing protein</fullName>
    </recommendedName>
</protein>
<organism evidence="2 3">
    <name type="scientific">Niastella koreensis</name>
    <dbReference type="NCBI Taxonomy" id="354356"/>
    <lineage>
        <taxon>Bacteria</taxon>
        <taxon>Pseudomonadati</taxon>
        <taxon>Bacteroidota</taxon>
        <taxon>Chitinophagia</taxon>
        <taxon>Chitinophagales</taxon>
        <taxon>Chitinophagaceae</taxon>
        <taxon>Niastella</taxon>
    </lineage>
</organism>
<dbReference type="RefSeq" id="WP_014222514.1">
    <property type="nucleotide sequence ID" value="NZ_LWBO01000001.1"/>
</dbReference>